<evidence type="ECO:0000313" key="2">
    <source>
        <dbReference type="EMBL" id="GAA2345603.1"/>
    </source>
</evidence>
<feature type="region of interest" description="Disordered" evidence="1">
    <location>
        <begin position="42"/>
        <end position="71"/>
    </location>
</feature>
<proteinExistence type="predicted"/>
<keyword evidence="3" id="KW-1185">Reference proteome</keyword>
<accession>A0ABN3G776</accession>
<evidence type="ECO:0000256" key="1">
    <source>
        <dbReference type="SAM" id="MobiDB-lite"/>
    </source>
</evidence>
<feature type="region of interest" description="Disordered" evidence="1">
    <location>
        <begin position="1"/>
        <end position="23"/>
    </location>
</feature>
<dbReference type="EMBL" id="BAAARV010000025">
    <property type="protein sequence ID" value="GAA2345603.1"/>
    <property type="molecule type" value="Genomic_DNA"/>
</dbReference>
<evidence type="ECO:0000313" key="3">
    <source>
        <dbReference type="Proteomes" id="UP001501444"/>
    </source>
</evidence>
<protein>
    <recommendedName>
        <fullName evidence="4">WXG100 family type VII secretion target</fullName>
    </recommendedName>
</protein>
<dbReference type="Proteomes" id="UP001501444">
    <property type="component" value="Unassembled WGS sequence"/>
</dbReference>
<comment type="caution">
    <text evidence="2">The sequence shown here is derived from an EMBL/GenBank/DDBJ whole genome shotgun (WGS) entry which is preliminary data.</text>
</comment>
<gene>
    <name evidence="2" type="ORF">GCM10010170_031920</name>
</gene>
<dbReference type="RefSeq" id="WP_344613158.1">
    <property type="nucleotide sequence ID" value="NZ_BAAARV010000025.1"/>
</dbReference>
<sequence>MTADNTAVNPTEALSAASQMTTVGDSMLSKWRSLRARIDELNGSQPWGNDDPGKNFNKNYLEGEHPPATSVLEGGESMVIAVSKLGEQVREGVQGTVDLDDLTADWFKKS</sequence>
<name>A0ABN3G776_9ACTN</name>
<organism evidence="2 3">
    <name type="scientific">Dactylosporangium salmoneum</name>
    <dbReference type="NCBI Taxonomy" id="53361"/>
    <lineage>
        <taxon>Bacteria</taxon>
        <taxon>Bacillati</taxon>
        <taxon>Actinomycetota</taxon>
        <taxon>Actinomycetes</taxon>
        <taxon>Micromonosporales</taxon>
        <taxon>Micromonosporaceae</taxon>
        <taxon>Dactylosporangium</taxon>
    </lineage>
</organism>
<evidence type="ECO:0008006" key="4">
    <source>
        <dbReference type="Google" id="ProtNLM"/>
    </source>
</evidence>
<reference evidence="2 3" key="1">
    <citation type="journal article" date="2019" name="Int. J. Syst. Evol. Microbiol.">
        <title>The Global Catalogue of Microorganisms (GCM) 10K type strain sequencing project: providing services to taxonomists for standard genome sequencing and annotation.</title>
        <authorList>
            <consortium name="The Broad Institute Genomics Platform"/>
            <consortium name="The Broad Institute Genome Sequencing Center for Infectious Disease"/>
            <person name="Wu L."/>
            <person name="Ma J."/>
        </authorList>
    </citation>
    <scope>NUCLEOTIDE SEQUENCE [LARGE SCALE GENOMIC DNA]</scope>
    <source>
        <strain evidence="2 3">JCM 3272</strain>
    </source>
</reference>